<protein>
    <submittedName>
        <fullName evidence="3">Ethanolamine utilization protein EutN</fullName>
    </submittedName>
</protein>
<dbReference type="GO" id="GO:0031469">
    <property type="term" value="C:bacterial microcompartment"/>
    <property type="evidence" value="ECO:0007669"/>
    <property type="project" value="UniProtKB-SubCell"/>
</dbReference>
<evidence type="ECO:0000256" key="2">
    <source>
        <dbReference type="ARBA" id="ARBA00024446"/>
    </source>
</evidence>
<name>A0A7C0Z8U8_UNCW3</name>
<reference evidence="3" key="1">
    <citation type="journal article" date="2020" name="mSystems">
        <title>Genome- and Community-Level Interaction Insights into Carbon Utilization and Element Cycling Functions of Hydrothermarchaeota in Hydrothermal Sediment.</title>
        <authorList>
            <person name="Zhou Z."/>
            <person name="Liu Y."/>
            <person name="Xu W."/>
            <person name="Pan J."/>
            <person name="Luo Z.H."/>
            <person name="Li M."/>
        </authorList>
    </citation>
    <scope>NUCLEOTIDE SEQUENCE [LARGE SCALE GENOMIC DNA]</scope>
    <source>
        <strain evidence="3">HyVt-102</strain>
    </source>
</reference>
<organism evidence="3">
    <name type="scientific">candidate division WOR-3 bacterium</name>
    <dbReference type="NCBI Taxonomy" id="2052148"/>
    <lineage>
        <taxon>Bacteria</taxon>
        <taxon>Bacteria division WOR-3</taxon>
    </lineage>
</organism>
<dbReference type="InterPro" id="IPR036677">
    <property type="entry name" value="EutN_CcmL_sf"/>
</dbReference>
<dbReference type="CDD" id="cd01614">
    <property type="entry name" value="EutN_CcmL"/>
    <property type="match status" value="1"/>
</dbReference>
<dbReference type="PANTHER" id="PTHR36539">
    <property type="entry name" value="ETHANOLAMINE UTILIZATION PROTEIN EUTN"/>
    <property type="match status" value="1"/>
</dbReference>
<dbReference type="EMBL" id="DQWE01000053">
    <property type="protein sequence ID" value="HDI82380.1"/>
    <property type="molecule type" value="Genomic_DNA"/>
</dbReference>
<dbReference type="SUPFAM" id="SSF159133">
    <property type="entry name" value="EutN/CcmL-like"/>
    <property type="match status" value="1"/>
</dbReference>
<dbReference type="Gene3D" id="2.40.50.220">
    <property type="entry name" value="EutN/Ccml"/>
    <property type="match status" value="1"/>
</dbReference>
<evidence type="ECO:0000313" key="3">
    <source>
        <dbReference type="EMBL" id="HDI82380.1"/>
    </source>
</evidence>
<dbReference type="AlphaFoldDB" id="A0A7C0Z8U8"/>
<comment type="caution">
    <text evidence="3">The sequence shown here is derived from an EMBL/GenBank/DDBJ whole genome shotgun (WGS) entry which is preliminary data.</text>
</comment>
<gene>
    <name evidence="3" type="ORF">ENF18_01140</name>
</gene>
<proteinExistence type="predicted"/>
<comment type="subcellular location">
    <subcellularLocation>
        <location evidence="1">Bacterial microcompartment</location>
    </subcellularLocation>
</comment>
<evidence type="ECO:0000256" key="1">
    <source>
        <dbReference type="ARBA" id="ARBA00024322"/>
    </source>
</evidence>
<sequence>MFIGKVIGTVWATRKVESLSNLRFLLIQPVDIEREATQCVVVAADPIGAGPGEMVLVSFGRAARLACGNEDLTIEAAVIGIVDSIDINEVSIKKGVEAFDLLQRELEKAGLRVKKKDE</sequence>
<accession>A0A7C0Z8U8</accession>
<keyword evidence="2" id="KW-1283">Bacterial microcompartment</keyword>
<dbReference type="Proteomes" id="UP000885847">
    <property type="component" value="Unassembled WGS sequence"/>
</dbReference>
<dbReference type="InterPro" id="IPR004992">
    <property type="entry name" value="EutN_CcmL"/>
</dbReference>
<dbReference type="PROSITE" id="PS51932">
    <property type="entry name" value="BMV"/>
    <property type="match status" value="1"/>
</dbReference>
<dbReference type="Pfam" id="PF03319">
    <property type="entry name" value="EutN_CcmL"/>
    <property type="match status" value="1"/>
</dbReference>